<feature type="non-terminal residue" evidence="1">
    <location>
        <position position="1"/>
    </location>
</feature>
<reference evidence="1" key="2">
    <citation type="journal article" date="2022" name="New Phytol.">
        <title>Evolutionary transition to the ectomycorrhizal habit in the genomes of a hyperdiverse lineage of mushroom-forming fungi.</title>
        <authorList>
            <person name="Looney B."/>
            <person name="Miyauchi S."/>
            <person name="Morin E."/>
            <person name="Drula E."/>
            <person name="Courty P.E."/>
            <person name="Kohler A."/>
            <person name="Kuo A."/>
            <person name="LaButti K."/>
            <person name="Pangilinan J."/>
            <person name="Lipzen A."/>
            <person name="Riley R."/>
            <person name="Andreopoulos W."/>
            <person name="He G."/>
            <person name="Johnson J."/>
            <person name="Nolan M."/>
            <person name="Tritt A."/>
            <person name="Barry K.W."/>
            <person name="Grigoriev I.V."/>
            <person name="Nagy L.G."/>
            <person name="Hibbett D."/>
            <person name="Henrissat B."/>
            <person name="Matheny P.B."/>
            <person name="Labbe J."/>
            <person name="Martin F.M."/>
        </authorList>
    </citation>
    <scope>NUCLEOTIDE SEQUENCE</scope>
    <source>
        <strain evidence="1">FP105234-sp</strain>
    </source>
</reference>
<dbReference type="Proteomes" id="UP000814033">
    <property type="component" value="Unassembled WGS sequence"/>
</dbReference>
<evidence type="ECO:0000313" key="1">
    <source>
        <dbReference type="EMBL" id="KAI0048699.1"/>
    </source>
</evidence>
<dbReference type="EMBL" id="MU275883">
    <property type="protein sequence ID" value="KAI0048699.1"/>
    <property type="molecule type" value="Genomic_DNA"/>
</dbReference>
<name>A0ACB8RWQ9_9AGAM</name>
<reference evidence="1" key="1">
    <citation type="submission" date="2021-02" db="EMBL/GenBank/DDBJ databases">
        <authorList>
            <consortium name="DOE Joint Genome Institute"/>
            <person name="Ahrendt S."/>
            <person name="Looney B.P."/>
            <person name="Miyauchi S."/>
            <person name="Morin E."/>
            <person name="Drula E."/>
            <person name="Courty P.E."/>
            <person name="Chicoki N."/>
            <person name="Fauchery L."/>
            <person name="Kohler A."/>
            <person name="Kuo A."/>
            <person name="Labutti K."/>
            <person name="Pangilinan J."/>
            <person name="Lipzen A."/>
            <person name="Riley R."/>
            <person name="Andreopoulos W."/>
            <person name="He G."/>
            <person name="Johnson J."/>
            <person name="Barry K.W."/>
            <person name="Grigoriev I.V."/>
            <person name="Nagy L."/>
            <person name="Hibbett D."/>
            <person name="Henrissat B."/>
            <person name="Matheny P.B."/>
            <person name="Labbe J."/>
            <person name="Martin F."/>
        </authorList>
    </citation>
    <scope>NUCLEOTIDE SEQUENCE</scope>
    <source>
        <strain evidence="1">FP105234-sp</strain>
    </source>
</reference>
<accession>A0ACB8RWQ9</accession>
<sequence length="49" mass="5078">GECAVDWWASCVSVSSMSGGYSPRPDGVPDSFLGNSSAADAMECDHIPK</sequence>
<protein>
    <submittedName>
        <fullName evidence="1">Uncharacterized protein</fullName>
    </submittedName>
</protein>
<keyword evidence="2" id="KW-1185">Reference proteome</keyword>
<comment type="caution">
    <text evidence="1">The sequence shown here is derived from an EMBL/GenBank/DDBJ whole genome shotgun (WGS) entry which is preliminary data.</text>
</comment>
<evidence type="ECO:0000313" key="2">
    <source>
        <dbReference type="Proteomes" id="UP000814033"/>
    </source>
</evidence>
<gene>
    <name evidence="1" type="ORF">FA95DRAFT_1557785</name>
</gene>
<proteinExistence type="predicted"/>
<organism evidence="1 2">
    <name type="scientific">Auriscalpium vulgare</name>
    <dbReference type="NCBI Taxonomy" id="40419"/>
    <lineage>
        <taxon>Eukaryota</taxon>
        <taxon>Fungi</taxon>
        <taxon>Dikarya</taxon>
        <taxon>Basidiomycota</taxon>
        <taxon>Agaricomycotina</taxon>
        <taxon>Agaricomycetes</taxon>
        <taxon>Russulales</taxon>
        <taxon>Auriscalpiaceae</taxon>
        <taxon>Auriscalpium</taxon>
    </lineage>
</organism>